<dbReference type="Pfam" id="PF14223">
    <property type="entry name" value="Retrotran_gag_2"/>
    <property type="match status" value="1"/>
</dbReference>
<feature type="region of interest" description="Disordered" evidence="1">
    <location>
        <begin position="137"/>
        <end position="182"/>
    </location>
</feature>
<feature type="compositionally biased region" description="Low complexity" evidence="1">
    <location>
        <begin position="143"/>
        <end position="159"/>
    </location>
</feature>
<evidence type="ECO:0000313" key="2">
    <source>
        <dbReference type="EMBL" id="RVX01290.1"/>
    </source>
</evidence>
<dbReference type="EMBL" id="QGNW01000076">
    <property type="protein sequence ID" value="RVX01290.1"/>
    <property type="molecule type" value="Genomic_DNA"/>
</dbReference>
<evidence type="ECO:0000256" key="1">
    <source>
        <dbReference type="SAM" id="MobiDB-lite"/>
    </source>
</evidence>
<comment type="caution">
    <text evidence="2">The sequence shown here is derived from an EMBL/GenBank/DDBJ whole genome shotgun (WGS) entry which is preliminary data.</text>
</comment>
<proteinExistence type="predicted"/>
<protein>
    <recommendedName>
        <fullName evidence="4">Retrovirus-related Pol polyprotein from transposon RE1</fullName>
    </recommendedName>
</protein>
<dbReference type="Proteomes" id="UP000288805">
    <property type="component" value="Unassembled WGS sequence"/>
</dbReference>
<sequence length="391" mass="43544">MGQIVGYQTSHEAWTSLVKIFSTSSKARAMQLRLEFQTTRKGTMSMMEYLLKVKTIADNLVAIGEPVLKKDQVLQILGGLGADYNPIVASITAREDDISIHSIHSILLTHEQCLKFQNTIPKEDSISGHVVVSQMQQTRGNIRRISSNRNNYQNSRPNSAQPQRSHLPHTTPNNNTFPNDNSNQVQAMVASPASSDSWFLDTGNSSSDQQCYSSICRASLSRTLSSLYWKWISKRRTHSYKASLNKVFASFQDSLCQDKHQLLLLPLQSQREQHHPLSGMLDLTTTRNSNTDPYNVSFSDISLLRNDTFSWTSQPVASIFPGIVFDETVFPYHIPHPLPIPTISPQAVTPAILGFTSNTHNSTTSNTFHPGKRPSSPTNSSASHQLVPPVI</sequence>
<organism evidence="2 3">
    <name type="scientific">Vitis vinifera</name>
    <name type="common">Grape</name>
    <dbReference type="NCBI Taxonomy" id="29760"/>
    <lineage>
        <taxon>Eukaryota</taxon>
        <taxon>Viridiplantae</taxon>
        <taxon>Streptophyta</taxon>
        <taxon>Embryophyta</taxon>
        <taxon>Tracheophyta</taxon>
        <taxon>Spermatophyta</taxon>
        <taxon>Magnoliopsida</taxon>
        <taxon>eudicotyledons</taxon>
        <taxon>Gunneridae</taxon>
        <taxon>Pentapetalae</taxon>
        <taxon>rosids</taxon>
        <taxon>Vitales</taxon>
        <taxon>Vitaceae</taxon>
        <taxon>Viteae</taxon>
        <taxon>Vitis</taxon>
    </lineage>
</organism>
<reference evidence="2 3" key="1">
    <citation type="journal article" date="2018" name="PLoS Genet.">
        <title>Population sequencing reveals clonal diversity and ancestral inbreeding in the grapevine cultivar Chardonnay.</title>
        <authorList>
            <person name="Roach M.J."/>
            <person name="Johnson D.L."/>
            <person name="Bohlmann J."/>
            <person name="van Vuuren H.J."/>
            <person name="Jones S.J."/>
            <person name="Pretorius I.S."/>
            <person name="Schmidt S.A."/>
            <person name="Borneman A.R."/>
        </authorList>
    </citation>
    <scope>NUCLEOTIDE SEQUENCE [LARGE SCALE GENOMIC DNA]</scope>
    <source>
        <strain evidence="3">cv. Chardonnay</strain>
        <tissue evidence="2">Leaf</tissue>
    </source>
</reference>
<feature type="compositionally biased region" description="Low complexity" evidence="1">
    <location>
        <begin position="168"/>
        <end position="182"/>
    </location>
</feature>
<dbReference type="PANTHER" id="PTHR47481">
    <property type="match status" value="1"/>
</dbReference>
<evidence type="ECO:0008006" key="4">
    <source>
        <dbReference type="Google" id="ProtNLM"/>
    </source>
</evidence>
<dbReference type="AlphaFoldDB" id="A0A438IX53"/>
<feature type="region of interest" description="Disordered" evidence="1">
    <location>
        <begin position="355"/>
        <end position="391"/>
    </location>
</feature>
<dbReference type="PANTHER" id="PTHR47481:SF22">
    <property type="entry name" value="RETROTRANSPOSON GAG DOMAIN-CONTAINING PROTEIN"/>
    <property type="match status" value="1"/>
</dbReference>
<accession>A0A438IX53</accession>
<gene>
    <name evidence="2" type="ORF">CK203_031357</name>
</gene>
<name>A0A438IX53_VITVI</name>
<evidence type="ECO:0000313" key="3">
    <source>
        <dbReference type="Proteomes" id="UP000288805"/>
    </source>
</evidence>
<feature type="compositionally biased region" description="Polar residues" evidence="1">
    <location>
        <begin position="375"/>
        <end position="384"/>
    </location>
</feature>
<feature type="compositionally biased region" description="Low complexity" evidence="1">
    <location>
        <begin position="355"/>
        <end position="369"/>
    </location>
</feature>